<protein>
    <submittedName>
        <fullName evidence="1">Uncharacterized protein</fullName>
    </submittedName>
</protein>
<name>A0A835J3Y7_9MAGN</name>
<sequence>MKYRRAPKMTECPPPGGLGIETKYVVECKTITLSLAKAIQSGRPKKLWMVSDSSVAVNAFNSNQPHFTYYRFSNVLDSWKAYDITNYYSLYSLSWHEHALFPVNPSVLAV</sequence>
<gene>
    <name evidence="1" type="ORF">IFM89_038502</name>
</gene>
<reference evidence="1 2" key="1">
    <citation type="submission" date="2020-10" db="EMBL/GenBank/DDBJ databases">
        <title>The Coptis chinensis genome and diversification of protoberbering-type alkaloids.</title>
        <authorList>
            <person name="Wang B."/>
            <person name="Shu S."/>
            <person name="Song C."/>
            <person name="Liu Y."/>
        </authorList>
    </citation>
    <scope>NUCLEOTIDE SEQUENCE [LARGE SCALE GENOMIC DNA]</scope>
    <source>
        <strain evidence="1">HL-2020</strain>
        <tissue evidence="1">Leaf</tissue>
    </source>
</reference>
<dbReference type="AlphaFoldDB" id="A0A835J3Y7"/>
<proteinExistence type="predicted"/>
<evidence type="ECO:0000313" key="1">
    <source>
        <dbReference type="EMBL" id="KAF9626668.1"/>
    </source>
</evidence>
<dbReference type="Proteomes" id="UP000631114">
    <property type="component" value="Unassembled WGS sequence"/>
</dbReference>
<organism evidence="1 2">
    <name type="scientific">Coptis chinensis</name>
    <dbReference type="NCBI Taxonomy" id="261450"/>
    <lineage>
        <taxon>Eukaryota</taxon>
        <taxon>Viridiplantae</taxon>
        <taxon>Streptophyta</taxon>
        <taxon>Embryophyta</taxon>
        <taxon>Tracheophyta</taxon>
        <taxon>Spermatophyta</taxon>
        <taxon>Magnoliopsida</taxon>
        <taxon>Ranunculales</taxon>
        <taxon>Ranunculaceae</taxon>
        <taxon>Coptidoideae</taxon>
        <taxon>Coptis</taxon>
    </lineage>
</organism>
<comment type="caution">
    <text evidence="1">The sequence shown here is derived from an EMBL/GenBank/DDBJ whole genome shotgun (WGS) entry which is preliminary data.</text>
</comment>
<accession>A0A835J3Y7</accession>
<evidence type="ECO:0000313" key="2">
    <source>
        <dbReference type="Proteomes" id="UP000631114"/>
    </source>
</evidence>
<keyword evidence="2" id="KW-1185">Reference proteome</keyword>
<dbReference type="EMBL" id="JADFTS010000001">
    <property type="protein sequence ID" value="KAF9626668.1"/>
    <property type="molecule type" value="Genomic_DNA"/>
</dbReference>